<name>A0A6G1G3T4_9PEZI</name>
<dbReference type="PANTHER" id="PTHR11040">
    <property type="entry name" value="ZINC/IRON TRANSPORTER"/>
    <property type="match status" value="1"/>
</dbReference>
<evidence type="ECO:0000313" key="8">
    <source>
        <dbReference type="Proteomes" id="UP000504638"/>
    </source>
</evidence>
<dbReference type="Proteomes" id="UP000504638">
    <property type="component" value="Unplaced"/>
</dbReference>
<gene>
    <name evidence="7 9" type="ORF">P152DRAFT_458321</name>
</gene>
<dbReference type="GO" id="GO:0005886">
    <property type="term" value="C:plasma membrane"/>
    <property type="evidence" value="ECO:0007669"/>
    <property type="project" value="TreeGrafter"/>
</dbReference>
<comment type="subcellular location">
    <subcellularLocation>
        <location evidence="1">Membrane</location>
        <topology evidence="1">Multi-pass membrane protein</topology>
    </subcellularLocation>
</comment>
<evidence type="ECO:0000256" key="1">
    <source>
        <dbReference type="ARBA" id="ARBA00004141"/>
    </source>
</evidence>
<feature type="transmembrane region" description="Helical" evidence="6">
    <location>
        <begin position="251"/>
        <end position="279"/>
    </location>
</feature>
<feature type="transmembrane region" description="Helical" evidence="6">
    <location>
        <begin position="133"/>
        <end position="155"/>
    </location>
</feature>
<keyword evidence="4 6" id="KW-0472">Membrane</keyword>
<evidence type="ECO:0000313" key="9">
    <source>
        <dbReference type="RefSeq" id="XP_033534110.1"/>
    </source>
</evidence>
<organism evidence="7">
    <name type="scientific">Eremomyces bilateralis CBS 781.70</name>
    <dbReference type="NCBI Taxonomy" id="1392243"/>
    <lineage>
        <taxon>Eukaryota</taxon>
        <taxon>Fungi</taxon>
        <taxon>Dikarya</taxon>
        <taxon>Ascomycota</taxon>
        <taxon>Pezizomycotina</taxon>
        <taxon>Dothideomycetes</taxon>
        <taxon>Dothideomycetes incertae sedis</taxon>
        <taxon>Eremomycetales</taxon>
        <taxon>Eremomycetaceae</taxon>
        <taxon>Eremomyces</taxon>
    </lineage>
</organism>
<feature type="region of interest" description="Disordered" evidence="5">
    <location>
        <begin position="13"/>
        <end position="74"/>
    </location>
</feature>
<sequence length="397" mass="43023">MECSWTEVAELREAQVLRNDDDRHVQDTSHNESPEAPGHSHEPAHGGHGAGESSNREGSSSMEESSGGHGHAKMGGIAKCDAERVGDSDLTFRVASIFIVLATSSVAVLGPIGIRKWTRIRKDGLVFTAIKQFGTGVIIATIFIHLLSHAFLQFLNPCLGELSFESTATVIAMAGVFISFLVDYAGLRYLSSRAKHGTSTDIYPSRILAPLQQRDMKSPRAIERDLAIWDQEGIAQHEKEKLHVMIMEAGMIFHSILLGVLLTVTPAANFTVLFAVILLHQLFEGLALGARIATLWHPTLLSKLLYGVAFAVTAPIGMAIGLIVRHTFNENDPRTIQTVGAMDALSAGVLIWVAVVEMWSEDWLRGELSNADWKEVSVGLISLGGGAGVMTVLGIWE</sequence>
<protein>
    <submittedName>
        <fullName evidence="7 9">Zip-domain-containing protein</fullName>
    </submittedName>
</protein>
<evidence type="ECO:0000256" key="3">
    <source>
        <dbReference type="ARBA" id="ARBA00022989"/>
    </source>
</evidence>
<evidence type="ECO:0000256" key="6">
    <source>
        <dbReference type="SAM" id="Phobius"/>
    </source>
</evidence>
<feature type="transmembrane region" description="Helical" evidence="6">
    <location>
        <begin position="92"/>
        <end position="112"/>
    </location>
</feature>
<feature type="compositionally biased region" description="Low complexity" evidence="5">
    <location>
        <begin position="51"/>
        <end position="65"/>
    </location>
</feature>
<keyword evidence="3 6" id="KW-1133">Transmembrane helix</keyword>
<evidence type="ECO:0000256" key="4">
    <source>
        <dbReference type="ARBA" id="ARBA00023136"/>
    </source>
</evidence>
<keyword evidence="2 6" id="KW-0812">Transmembrane</keyword>
<dbReference type="RefSeq" id="XP_033534110.1">
    <property type="nucleotide sequence ID" value="XM_033679426.1"/>
</dbReference>
<feature type="transmembrane region" description="Helical" evidence="6">
    <location>
        <begin position="376"/>
        <end position="396"/>
    </location>
</feature>
<accession>A0A6G1G3T4</accession>
<feature type="transmembrane region" description="Helical" evidence="6">
    <location>
        <begin position="167"/>
        <end position="187"/>
    </location>
</feature>
<evidence type="ECO:0000313" key="7">
    <source>
        <dbReference type="EMBL" id="KAF1812479.1"/>
    </source>
</evidence>
<dbReference type="InterPro" id="IPR003689">
    <property type="entry name" value="ZIP"/>
</dbReference>
<feature type="compositionally biased region" description="Basic and acidic residues" evidence="5">
    <location>
        <begin position="13"/>
        <end position="45"/>
    </location>
</feature>
<dbReference type="Pfam" id="PF02535">
    <property type="entry name" value="Zip"/>
    <property type="match status" value="1"/>
</dbReference>
<feature type="transmembrane region" description="Helical" evidence="6">
    <location>
        <begin position="304"/>
        <end position="324"/>
    </location>
</feature>
<dbReference type="EMBL" id="ML975157">
    <property type="protein sequence ID" value="KAF1812479.1"/>
    <property type="molecule type" value="Genomic_DNA"/>
</dbReference>
<dbReference type="GO" id="GO:0005385">
    <property type="term" value="F:zinc ion transmembrane transporter activity"/>
    <property type="evidence" value="ECO:0007669"/>
    <property type="project" value="TreeGrafter"/>
</dbReference>
<dbReference type="OrthoDB" id="448280at2759"/>
<keyword evidence="8" id="KW-1185">Reference proteome</keyword>
<proteinExistence type="predicted"/>
<reference evidence="9" key="2">
    <citation type="submission" date="2020-04" db="EMBL/GenBank/DDBJ databases">
        <authorList>
            <consortium name="NCBI Genome Project"/>
        </authorList>
    </citation>
    <scope>NUCLEOTIDE SEQUENCE</scope>
    <source>
        <strain evidence="9">CBS 781.70</strain>
    </source>
</reference>
<feature type="transmembrane region" description="Helical" evidence="6">
    <location>
        <begin position="336"/>
        <end position="356"/>
    </location>
</feature>
<dbReference type="AlphaFoldDB" id="A0A6G1G3T4"/>
<reference evidence="9" key="3">
    <citation type="submission" date="2025-04" db="UniProtKB">
        <authorList>
            <consortium name="RefSeq"/>
        </authorList>
    </citation>
    <scope>IDENTIFICATION</scope>
    <source>
        <strain evidence="9">CBS 781.70</strain>
    </source>
</reference>
<dbReference type="PANTHER" id="PTHR11040:SF44">
    <property type="entry name" value="PROTEIN ZNTC-RELATED"/>
    <property type="match status" value="1"/>
</dbReference>
<evidence type="ECO:0000256" key="2">
    <source>
        <dbReference type="ARBA" id="ARBA00022692"/>
    </source>
</evidence>
<reference evidence="7 9" key="1">
    <citation type="submission" date="2020-01" db="EMBL/GenBank/DDBJ databases">
        <authorList>
            <consortium name="DOE Joint Genome Institute"/>
            <person name="Haridas S."/>
            <person name="Albert R."/>
            <person name="Binder M."/>
            <person name="Bloem J."/>
            <person name="Labutti K."/>
            <person name="Salamov A."/>
            <person name="Andreopoulos B."/>
            <person name="Baker S.E."/>
            <person name="Barry K."/>
            <person name="Bills G."/>
            <person name="Bluhm B.H."/>
            <person name="Cannon C."/>
            <person name="Castanera R."/>
            <person name="Culley D.E."/>
            <person name="Daum C."/>
            <person name="Ezra D."/>
            <person name="Gonzalez J.B."/>
            <person name="Henrissat B."/>
            <person name="Kuo A."/>
            <person name="Liang C."/>
            <person name="Lipzen A."/>
            <person name="Lutzoni F."/>
            <person name="Magnuson J."/>
            <person name="Mondo S."/>
            <person name="Nolan M."/>
            <person name="Ohm R."/>
            <person name="Pangilinan J."/>
            <person name="Park H.-J."/>
            <person name="Ramirez L."/>
            <person name="Alfaro M."/>
            <person name="Sun H."/>
            <person name="Tritt A."/>
            <person name="Yoshinaga Y."/>
            <person name="Zwiers L.-H."/>
            <person name="Turgeon B.G."/>
            <person name="Goodwin S.B."/>
            <person name="Spatafora J.W."/>
            <person name="Crous P.W."/>
            <person name="Grigoriev I.V."/>
        </authorList>
    </citation>
    <scope>NUCLEOTIDE SEQUENCE</scope>
    <source>
        <strain evidence="7 9">CBS 781.70</strain>
    </source>
</reference>
<dbReference type="GeneID" id="54419996"/>
<evidence type="ECO:0000256" key="5">
    <source>
        <dbReference type="SAM" id="MobiDB-lite"/>
    </source>
</evidence>